<dbReference type="InterPro" id="IPR045180">
    <property type="entry name" value="La_dom_prot"/>
</dbReference>
<feature type="compositionally biased region" description="Basic and acidic residues" evidence="7">
    <location>
        <begin position="240"/>
        <end position="251"/>
    </location>
</feature>
<evidence type="ECO:0000259" key="9">
    <source>
        <dbReference type="PROSITE" id="PS50961"/>
    </source>
</evidence>
<dbReference type="PANTHER" id="PTHR22792:SF62">
    <property type="entry name" value="LA-RELATED PROTEIN 7"/>
    <property type="match status" value="1"/>
</dbReference>
<evidence type="ECO:0000259" key="8">
    <source>
        <dbReference type="PROSITE" id="PS50102"/>
    </source>
</evidence>
<evidence type="ECO:0000256" key="4">
    <source>
        <dbReference type="ARBA" id="ARBA00023163"/>
    </source>
</evidence>
<dbReference type="InterPro" id="IPR036388">
    <property type="entry name" value="WH-like_DNA-bd_sf"/>
</dbReference>
<accession>A0A8R2HR60</accession>
<dbReference type="GO" id="GO:0006396">
    <property type="term" value="P:RNA processing"/>
    <property type="evidence" value="ECO:0007669"/>
    <property type="project" value="InterPro"/>
</dbReference>
<evidence type="ECO:0000256" key="3">
    <source>
        <dbReference type="ARBA" id="ARBA00023015"/>
    </source>
</evidence>
<keyword evidence="11" id="KW-1185">Reference proteome</keyword>
<dbReference type="GO" id="GO:0003723">
    <property type="term" value="F:RNA binding"/>
    <property type="evidence" value="ECO:0007669"/>
    <property type="project" value="UniProtKB-UniRule"/>
</dbReference>
<protein>
    <submittedName>
        <fullName evidence="10">Uncharacterized protein</fullName>
    </submittedName>
</protein>
<evidence type="ECO:0000256" key="2">
    <source>
        <dbReference type="ARBA" id="ARBA00022884"/>
    </source>
</evidence>
<keyword evidence="4" id="KW-0804">Transcription</keyword>
<dbReference type="Pfam" id="PF05383">
    <property type="entry name" value="La"/>
    <property type="match status" value="1"/>
</dbReference>
<feature type="region of interest" description="Disordered" evidence="7">
    <location>
        <begin position="232"/>
        <end position="332"/>
    </location>
</feature>
<feature type="compositionally biased region" description="Basic and acidic residues" evidence="7">
    <location>
        <begin position="261"/>
        <end position="309"/>
    </location>
</feature>
<reference evidence="10" key="2">
    <citation type="submission" date="2022-06" db="UniProtKB">
        <authorList>
            <consortium name="EnsemblMetazoa"/>
        </authorList>
    </citation>
    <scope>IDENTIFICATION</scope>
    <source>
        <strain evidence="10">p50T (Dazao)</strain>
    </source>
</reference>
<dbReference type="CDD" id="cd07323">
    <property type="entry name" value="LAM"/>
    <property type="match status" value="1"/>
</dbReference>
<dbReference type="PANTHER" id="PTHR22792">
    <property type="entry name" value="LUPUS LA PROTEIN-RELATED"/>
    <property type="match status" value="1"/>
</dbReference>
<evidence type="ECO:0000313" key="11">
    <source>
        <dbReference type="Proteomes" id="UP000005204"/>
    </source>
</evidence>
<feature type="domain" description="HTH La-type RNA-binding" evidence="9">
    <location>
        <begin position="54"/>
        <end position="144"/>
    </location>
</feature>
<dbReference type="SMART" id="SM00360">
    <property type="entry name" value="RRM"/>
    <property type="match status" value="1"/>
</dbReference>
<dbReference type="InterPro" id="IPR012677">
    <property type="entry name" value="Nucleotide-bd_a/b_plait_sf"/>
</dbReference>
<dbReference type="PROSITE" id="PS50102">
    <property type="entry name" value="RRM"/>
    <property type="match status" value="1"/>
</dbReference>
<sequence length="524" mass="60454">MANAQTVPEPKNKEEEVRFVLHFCFKSTIMSESENLENADQNPKHENSARKRVRHRKKLIYEKILKQMEFYFSDANLTKDRYLGELVKNDPYVALEVFLKFNKIRSMTQDIVDIAKAMKHSTMLELSEDKLKVKRKTSVISYDADARTVYVESIPVTASRDWLERVFSDFGTVVYISLPKFKNTQKIKGYGFIEFNTTEEAQKCINTFTKMGCKLPTYMPPEDLSSIKMFSVEESPENSTDIKEGKDEDPPKKKKKKEKKPPKGLDTKTNELDSDKRVDTPTETKTFTDTESRDEATSQDESKNCEETTRKKKFKKRTTKEKKGKNGLEKNEAPKGALWGLQVLAKKEWKSLRNKYLNLQRKYMKELKNELQNKKHYMRIPPPASPTGEVNASTDTNVNENLVMPEKIPGVFVKEKLLEPCIDVRLTKRTIRTNVHVLHVDVKESQSEVVIRFDSPKAADEYCANSHKRARVLSGAEEQAQWGAARAARRRPRGRTRLLARRTHALLAPASPQPTNTHLRFDEE</sequence>
<dbReference type="AlphaFoldDB" id="A0A8R2HR60"/>
<dbReference type="SUPFAM" id="SSF46785">
    <property type="entry name" value="Winged helix' DNA-binding domain"/>
    <property type="match status" value="1"/>
</dbReference>
<dbReference type="Pfam" id="PF00076">
    <property type="entry name" value="RRM_1"/>
    <property type="match status" value="1"/>
</dbReference>
<comment type="subcellular location">
    <subcellularLocation>
        <location evidence="1">Nucleus</location>
    </subcellularLocation>
</comment>
<dbReference type="SUPFAM" id="SSF54928">
    <property type="entry name" value="RNA-binding domain, RBD"/>
    <property type="match status" value="1"/>
</dbReference>
<evidence type="ECO:0000313" key="10">
    <source>
        <dbReference type="EnsemblMetazoa" id="XP_021204066.2"/>
    </source>
</evidence>
<dbReference type="Proteomes" id="UP000005204">
    <property type="component" value="Unassembled WGS sequence"/>
</dbReference>
<dbReference type="InterPro" id="IPR036390">
    <property type="entry name" value="WH_DNA-bd_sf"/>
</dbReference>
<name>A0A8R2HR60_BOMMO</name>
<evidence type="ECO:0000256" key="6">
    <source>
        <dbReference type="PROSITE-ProRule" id="PRU00332"/>
    </source>
</evidence>
<evidence type="ECO:0000256" key="5">
    <source>
        <dbReference type="ARBA" id="ARBA00023242"/>
    </source>
</evidence>
<feature type="compositionally biased region" description="Basic residues" evidence="7">
    <location>
        <begin position="310"/>
        <end position="323"/>
    </location>
</feature>
<proteinExistence type="predicted"/>
<dbReference type="Gene3D" id="1.10.10.10">
    <property type="entry name" value="Winged helix-like DNA-binding domain superfamily/Winged helix DNA-binding domain"/>
    <property type="match status" value="1"/>
</dbReference>
<dbReference type="InterPro" id="IPR000504">
    <property type="entry name" value="RRM_dom"/>
</dbReference>
<dbReference type="PRINTS" id="PR00302">
    <property type="entry name" value="LUPUSLA"/>
</dbReference>
<feature type="domain" description="RRM" evidence="8">
    <location>
        <begin position="147"/>
        <end position="237"/>
    </location>
</feature>
<dbReference type="Gene3D" id="3.30.70.330">
    <property type="match status" value="1"/>
</dbReference>
<dbReference type="GO" id="GO:0005634">
    <property type="term" value="C:nucleus"/>
    <property type="evidence" value="ECO:0007669"/>
    <property type="project" value="UniProtKB-SubCell"/>
</dbReference>
<evidence type="ECO:0000256" key="1">
    <source>
        <dbReference type="ARBA" id="ARBA00004123"/>
    </source>
</evidence>
<dbReference type="PROSITE" id="PS50961">
    <property type="entry name" value="HTH_LA"/>
    <property type="match status" value="1"/>
</dbReference>
<evidence type="ECO:0000256" key="7">
    <source>
        <dbReference type="SAM" id="MobiDB-lite"/>
    </source>
</evidence>
<keyword evidence="5" id="KW-0539">Nucleus</keyword>
<keyword evidence="3" id="KW-0805">Transcription regulation</keyword>
<dbReference type="GO" id="GO:1990904">
    <property type="term" value="C:ribonucleoprotein complex"/>
    <property type="evidence" value="ECO:0007669"/>
    <property type="project" value="InterPro"/>
</dbReference>
<keyword evidence="2 6" id="KW-0694">RNA-binding</keyword>
<dbReference type="InterPro" id="IPR035979">
    <property type="entry name" value="RBD_domain_sf"/>
</dbReference>
<organism evidence="10 11">
    <name type="scientific">Bombyx mori</name>
    <name type="common">Silk moth</name>
    <dbReference type="NCBI Taxonomy" id="7091"/>
    <lineage>
        <taxon>Eukaryota</taxon>
        <taxon>Metazoa</taxon>
        <taxon>Ecdysozoa</taxon>
        <taxon>Arthropoda</taxon>
        <taxon>Hexapoda</taxon>
        <taxon>Insecta</taxon>
        <taxon>Pterygota</taxon>
        <taxon>Neoptera</taxon>
        <taxon>Endopterygota</taxon>
        <taxon>Lepidoptera</taxon>
        <taxon>Glossata</taxon>
        <taxon>Ditrysia</taxon>
        <taxon>Bombycoidea</taxon>
        <taxon>Bombycidae</taxon>
        <taxon>Bombycinae</taxon>
        <taxon>Bombyx</taxon>
    </lineage>
</organism>
<dbReference type="InterPro" id="IPR002344">
    <property type="entry name" value="Lupus_La"/>
</dbReference>
<dbReference type="InterPro" id="IPR006630">
    <property type="entry name" value="La_HTH"/>
</dbReference>
<dbReference type="SMART" id="SM00715">
    <property type="entry name" value="LA"/>
    <property type="match status" value="1"/>
</dbReference>
<reference evidence="11" key="1">
    <citation type="journal article" date="2008" name="Insect Biochem. Mol. Biol.">
        <title>The genome of a lepidopteran model insect, the silkworm Bombyx mori.</title>
        <authorList>
            <consortium name="International Silkworm Genome Consortium"/>
        </authorList>
    </citation>
    <scope>NUCLEOTIDE SEQUENCE [LARGE SCALE GENOMIC DNA]</scope>
    <source>
        <strain evidence="11">p50T</strain>
    </source>
</reference>
<dbReference type="EnsemblMetazoa" id="XM_021348391.2">
    <property type="protein sequence ID" value="XP_021204066.2"/>
    <property type="gene ID" value="LOC101740326"/>
</dbReference>